<dbReference type="VEuPathDB" id="FungiDB:SAPIO_CDS9815"/>
<comment type="caution">
    <text evidence="2">The sequence shown here is derived from an EMBL/GenBank/DDBJ whole genome shotgun (WGS) entry which is preliminary data.</text>
</comment>
<dbReference type="Proteomes" id="UP000028545">
    <property type="component" value="Unassembled WGS sequence"/>
</dbReference>
<dbReference type="InterPro" id="IPR019240">
    <property type="entry name" value="DUF2196"/>
</dbReference>
<evidence type="ECO:0000313" key="3">
    <source>
        <dbReference type="Proteomes" id="UP000028545"/>
    </source>
</evidence>
<dbReference type="GeneID" id="27728887"/>
<dbReference type="NCBIfam" id="TIGR03833">
    <property type="entry name" value="YwbE family protein"/>
    <property type="match status" value="1"/>
</dbReference>
<keyword evidence="3" id="KW-1185">Reference proteome</keyword>
<dbReference type="AlphaFoldDB" id="A0A084FVQ0"/>
<dbReference type="OrthoDB" id="20105at2759"/>
<dbReference type="KEGG" id="sapo:SAPIO_CDS9815"/>
<organism evidence="2 3">
    <name type="scientific">Pseudallescheria apiosperma</name>
    <name type="common">Scedosporium apiospermum</name>
    <dbReference type="NCBI Taxonomy" id="563466"/>
    <lineage>
        <taxon>Eukaryota</taxon>
        <taxon>Fungi</taxon>
        <taxon>Dikarya</taxon>
        <taxon>Ascomycota</taxon>
        <taxon>Pezizomycotina</taxon>
        <taxon>Sordariomycetes</taxon>
        <taxon>Hypocreomycetidae</taxon>
        <taxon>Microascales</taxon>
        <taxon>Microascaceae</taxon>
        <taxon>Scedosporium</taxon>
    </lineage>
</organism>
<feature type="region of interest" description="Disordered" evidence="1">
    <location>
        <begin position="108"/>
        <end position="184"/>
    </location>
</feature>
<protein>
    <submittedName>
        <fullName evidence="2">Uncharacterized protein</fullName>
    </submittedName>
</protein>
<dbReference type="PANTHER" id="PTHR40069">
    <property type="entry name" value="YWBE PROTEIN"/>
    <property type="match status" value="1"/>
</dbReference>
<accession>A0A084FVQ0</accession>
<gene>
    <name evidence="2" type="ORF">SAPIO_CDS9815</name>
</gene>
<name>A0A084FVQ0_PSEDA</name>
<feature type="compositionally biased region" description="Polar residues" evidence="1">
    <location>
        <begin position="161"/>
        <end position="179"/>
    </location>
</feature>
<proteinExistence type="predicted"/>
<dbReference type="Pfam" id="PF09962">
    <property type="entry name" value="DUF2196"/>
    <property type="match status" value="1"/>
</dbReference>
<dbReference type="EMBL" id="JOWA01000154">
    <property type="protein sequence ID" value="KEZ39162.1"/>
    <property type="molecule type" value="Genomic_DNA"/>
</dbReference>
<dbReference type="PANTHER" id="PTHR40069:SF1">
    <property type="entry name" value="YWBE PROTEIN"/>
    <property type="match status" value="1"/>
</dbReference>
<reference evidence="2 3" key="1">
    <citation type="journal article" date="2014" name="Genome Announc.">
        <title>Draft genome sequence of the pathogenic fungus Scedosporium apiospermum.</title>
        <authorList>
            <person name="Vandeputte P."/>
            <person name="Ghamrawi S."/>
            <person name="Rechenmann M."/>
            <person name="Iltis A."/>
            <person name="Giraud S."/>
            <person name="Fleury M."/>
            <person name="Thornton C."/>
            <person name="Delhaes L."/>
            <person name="Meyer W."/>
            <person name="Papon N."/>
            <person name="Bouchara J.P."/>
        </authorList>
    </citation>
    <scope>NUCLEOTIDE SEQUENCE [LARGE SCALE GENOMIC DNA]</scope>
    <source>
        <strain evidence="2 3">IHEM 14462</strain>
    </source>
</reference>
<dbReference type="RefSeq" id="XP_016638961.1">
    <property type="nucleotide sequence ID" value="XM_016791117.1"/>
</dbReference>
<dbReference type="HOGENOM" id="CLU_085124_1_0_1"/>
<evidence type="ECO:0000256" key="1">
    <source>
        <dbReference type="SAM" id="MobiDB-lite"/>
    </source>
</evidence>
<sequence>MSRPIARAARRVPTTAEVVIGAQVNIVLKADQPTGRTVTGTVGSVLTRGNHPRGIKVRLVDGRVGRVQTMARGSASTEDSGTYAGQEELGGSLAAAGDAQNILGGALLSVDGTANETESRPPRRGGRRRNDEAYQPPPPQGIGLDAYIRPAKQNRRRRQESTQSSEDALQQPAASTSGEIVTCPRAILIDRQ</sequence>
<evidence type="ECO:0000313" key="2">
    <source>
        <dbReference type="EMBL" id="KEZ39162.1"/>
    </source>
</evidence>